<proteinExistence type="evidence at transcript level"/>
<keyword evidence="8" id="KW-0449">Lipoprotein</keyword>
<comment type="similarity">
    <text evidence="3">Belongs to the RBT5 family.</text>
</comment>
<feature type="signal peptide" evidence="10">
    <location>
        <begin position="1"/>
        <end position="17"/>
    </location>
</feature>
<dbReference type="AlphaFoldDB" id="G9BER8"/>
<feature type="compositionally biased region" description="Basic and acidic residues" evidence="9">
    <location>
        <begin position="27"/>
        <end position="38"/>
    </location>
</feature>
<evidence type="ECO:0000256" key="8">
    <source>
        <dbReference type="ARBA" id="ARBA00023288"/>
    </source>
</evidence>
<name>G9BER8_BLUHO</name>
<feature type="chain" id="PRO_5044733040" evidence="10">
    <location>
        <begin position="18"/>
        <end position="133"/>
    </location>
</feature>
<comment type="subcellular location">
    <subcellularLocation>
        <location evidence="1">Membrane</location>
        <topology evidence="1">Lipid-anchor</topology>
        <topology evidence="1">GPI-anchor</topology>
    </subcellularLocation>
    <subcellularLocation>
        <location evidence="2">Secreted</location>
    </subcellularLocation>
</comment>
<dbReference type="EMBL" id="UNSH01000041">
    <property type="protein sequence ID" value="SZF01946.1"/>
    <property type="molecule type" value="Genomic_DNA"/>
</dbReference>
<evidence type="ECO:0000256" key="7">
    <source>
        <dbReference type="ARBA" id="ARBA00023157"/>
    </source>
</evidence>
<evidence type="ECO:0000256" key="4">
    <source>
        <dbReference type="ARBA" id="ARBA00022525"/>
    </source>
</evidence>
<evidence type="ECO:0000256" key="2">
    <source>
        <dbReference type="ARBA" id="ARBA00004613"/>
    </source>
</evidence>
<evidence type="ECO:0000313" key="14">
    <source>
        <dbReference type="Proteomes" id="UP000275772"/>
    </source>
</evidence>
<reference evidence="13 14" key="2">
    <citation type="submission" date="2017-11" db="EMBL/GenBank/DDBJ databases">
        <authorList>
            <person name="Kracher B."/>
        </authorList>
    </citation>
    <scope>NUCLEOTIDE SEQUENCE [LARGE SCALE GENOMIC DNA]</scope>
    <source>
        <strain evidence="13 14">RACE1</strain>
    </source>
</reference>
<evidence type="ECO:0000313" key="12">
    <source>
        <dbReference type="EMBL" id="AEQ16460.1"/>
    </source>
</evidence>
<dbReference type="VEuPathDB" id="FungiDB:BLGHR1_12720"/>
<dbReference type="Proteomes" id="UP000275772">
    <property type="component" value="Unassembled WGS sequence"/>
</dbReference>
<dbReference type="InterPro" id="IPR008427">
    <property type="entry name" value="Extracellular_membr_CFEM_dom"/>
</dbReference>
<keyword evidence="7" id="KW-1015">Disulfide bond</keyword>
<evidence type="ECO:0000256" key="9">
    <source>
        <dbReference type="SAM" id="MobiDB-lite"/>
    </source>
</evidence>
<evidence type="ECO:0000256" key="10">
    <source>
        <dbReference type="SAM" id="SignalP"/>
    </source>
</evidence>
<keyword evidence="4" id="KW-0964">Secreted</keyword>
<reference evidence="12" key="1">
    <citation type="journal article" date="2014" name="Mol. Plant Pathol.">
        <title>Interaction of a Blumeria graminis f. sp. hordei effector candidate with a barley ARF-GAP suggests that host vesicle trafficking is a fungal pathogenicity target.</title>
        <authorList>
            <person name="Schmidt S.M."/>
            <person name="Kuhn H."/>
            <person name="Micali C."/>
            <person name="Liller C."/>
            <person name="Kwaaitaal M."/>
            <person name="Panstruga R."/>
        </authorList>
    </citation>
    <scope>NUCLEOTIDE SEQUENCE</scope>
    <source>
        <strain evidence="12">K1</strain>
    </source>
</reference>
<evidence type="ECO:0000256" key="5">
    <source>
        <dbReference type="ARBA" id="ARBA00022622"/>
    </source>
</evidence>
<gene>
    <name evidence="13" type="ORF">BLGHR1_12720</name>
</gene>
<keyword evidence="5" id="KW-0325">Glycoprotein</keyword>
<evidence type="ECO:0000259" key="11">
    <source>
        <dbReference type="SMART" id="SM00747"/>
    </source>
</evidence>
<evidence type="ECO:0000256" key="3">
    <source>
        <dbReference type="ARBA" id="ARBA00010031"/>
    </source>
</evidence>
<dbReference type="EMBL" id="HQ435747">
    <property type="protein sequence ID" value="AEQ16460.1"/>
    <property type="molecule type" value="mRNA"/>
</dbReference>
<keyword evidence="5" id="KW-0472">Membrane</keyword>
<dbReference type="GO" id="GO:0005576">
    <property type="term" value="C:extracellular region"/>
    <property type="evidence" value="ECO:0007669"/>
    <property type="project" value="UniProtKB-SubCell"/>
</dbReference>
<dbReference type="GO" id="GO:0098552">
    <property type="term" value="C:side of membrane"/>
    <property type="evidence" value="ECO:0007669"/>
    <property type="project" value="UniProtKB-KW"/>
</dbReference>
<evidence type="ECO:0000256" key="1">
    <source>
        <dbReference type="ARBA" id="ARBA00004589"/>
    </source>
</evidence>
<accession>G9BER8</accession>
<organism evidence="12">
    <name type="scientific">Blumeria hordei</name>
    <name type="common">Barley powdery mildew</name>
    <name type="synonym">Blumeria graminis f. sp. hordei</name>
    <dbReference type="NCBI Taxonomy" id="2867405"/>
    <lineage>
        <taxon>Eukaryota</taxon>
        <taxon>Fungi</taxon>
        <taxon>Dikarya</taxon>
        <taxon>Ascomycota</taxon>
        <taxon>Pezizomycotina</taxon>
        <taxon>Leotiomycetes</taxon>
        <taxon>Erysiphales</taxon>
        <taxon>Erysiphaceae</taxon>
        <taxon>Blumeria</taxon>
    </lineage>
</organism>
<dbReference type="SMART" id="SM00747">
    <property type="entry name" value="CFEM"/>
    <property type="match status" value="1"/>
</dbReference>
<evidence type="ECO:0000313" key="13">
    <source>
        <dbReference type="EMBL" id="SZF01946.1"/>
    </source>
</evidence>
<feature type="region of interest" description="Disordered" evidence="9">
    <location>
        <begin position="22"/>
        <end position="47"/>
    </location>
</feature>
<sequence length="133" mass="13861">MQLIRLLVLAFAAFVAASPYSTLSHTEGGKGGKGGKGDDDGDDDGPQTCNDALQTLPKCALQCVVQPPIDAGCKSAADFACTCEHDTNKAITKQETPCVLDHCSLQDSIGALKAGRLICDLCNVPANDTDSYN</sequence>
<evidence type="ECO:0000256" key="6">
    <source>
        <dbReference type="ARBA" id="ARBA00022729"/>
    </source>
</evidence>
<dbReference type="Pfam" id="PF05730">
    <property type="entry name" value="CFEM"/>
    <property type="match status" value="1"/>
</dbReference>
<protein>
    <submittedName>
        <fullName evidence="12">Effector protein EC2</fullName>
    </submittedName>
</protein>
<keyword evidence="6 10" id="KW-0732">Signal</keyword>
<keyword evidence="5" id="KW-0336">GPI-anchor</keyword>
<feature type="domain" description="CFEM" evidence="11">
    <location>
        <begin position="52"/>
        <end position="120"/>
    </location>
</feature>